<evidence type="ECO:0000313" key="1">
    <source>
        <dbReference type="EMBL" id="CAG9328183.1"/>
    </source>
</evidence>
<evidence type="ECO:0000313" key="2">
    <source>
        <dbReference type="Proteomes" id="UP001162131"/>
    </source>
</evidence>
<dbReference type="AlphaFoldDB" id="A0AAU9JJL3"/>
<organism evidence="1 2">
    <name type="scientific">Blepharisma stoltei</name>
    <dbReference type="NCBI Taxonomy" id="1481888"/>
    <lineage>
        <taxon>Eukaryota</taxon>
        <taxon>Sar</taxon>
        <taxon>Alveolata</taxon>
        <taxon>Ciliophora</taxon>
        <taxon>Postciliodesmatophora</taxon>
        <taxon>Heterotrichea</taxon>
        <taxon>Heterotrichida</taxon>
        <taxon>Blepharismidae</taxon>
        <taxon>Blepharisma</taxon>
    </lineage>
</organism>
<comment type="caution">
    <text evidence="1">The sequence shown here is derived from an EMBL/GenBank/DDBJ whole genome shotgun (WGS) entry which is preliminary data.</text>
</comment>
<dbReference type="EMBL" id="CAJZBQ010000045">
    <property type="protein sequence ID" value="CAG9328183.1"/>
    <property type="molecule type" value="Genomic_DNA"/>
</dbReference>
<gene>
    <name evidence="1" type="ORF">BSTOLATCC_MIC45638</name>
</gene>
<accession>A0AAU9JJL3</accession>
<dbReference type="Proteomes" id="UP001162131">
    <property type="component" value="Unassembled WGS sequence"/>
</dbReference>
<keyword evidence="2" id="KW-1185">Reference proteome</keyword>
<proteinExistence type="predicted"/>
<sequence length="279" mass="32007">MKTLFEGKITLEGSHTPDNNSLTDNLLFNQRNDYFFNENYNTNPHGFSLDILTCAQEIKKPCTAFRLLSFDNEKTSNLEPFQDNFSNQNFPTLNFNYTDKSQEKAFKLKPRQLFADSINLDAKSALANGENLPNPIESLGKKGDWSSLDSKNSAGYIGNISEHFMLPKIVETNENLTKIDYNEGDSSLTSVGDTCEDDIVETETKGNQEEQEINTHQHECHPSSHQFSGERTSLWKKFWNSLNCCVDYQTANSRQRFYKCKKCHKSWLESDFSLEMIIN</sequence>
<reference evidence="1" key="1">
    <citation type="submission" date="2021-09" db="EMBL/GenBank/DDBJ databases">
        <authorList>
            <consortium name="AG Swart"/>
            <person name="Singh M."/>
            <person name="Singh A."/>
            <person name="Seah K."/>
            <person name="Emmerich C."/>
        </authorList>
    </citation>
    <scope>NUCLEOTIDE SEQUENCE</scope>
    <source>
        <strain evidence="1">ATCC30299</strain>
    </source>
</reference>
<protein>
    <submittedName>
        <fullName evidence="1">Uncharacterized protein</fullName>
    </submittedName>
</protein>
<name>A0AAU9JJL3_9CILI</name>